<feature type="domain" description="Ketoreductase" evidence="1">
    <location>
        <begin position="15"/>
        <end position="194"/>
    </location>
</feature>
<dbReference type="PANTHER" id="PTHR43975">
    <property type="entry name" value="ZGC:101858"/>
    <property type="match status" value="1"/>
</dbReference>
<dbReference type="NCBIfam" id="NF005909">
    <property type="entry name" value="PRK07890.1"/>
    <property type="match status" value="1"/>
</dbReference>
<evidence type="ECO:0000259" key="1">
    <source>
        <dbReference type="SMART" id="SM00822"/>
    </source>
</evidence>
<accession>A0ABN2V6F2</accession>
<name>A0ABN2V6F2_9ACTN</name>
<dbReference type="EMBL" id="BAAAQN010000056">
    <property type="protein sequence ID" value="GAA2053391.1"/>
    <property type="molecule type" value="Genomic_DNA"/>
</dbReference>
<dbReference type="InterPro" id="IPR002347">
    <property type="entry name" value="SDR_fam"/>
</dbReference>
<evidence type="ECO:0000313" key="2">
    <source>
        <dbReference type="EMBL" id="GAA2053391.1"/>
    </source>
</evidence>
<dbReference type="PRINTS" id="PR00081">
    <property type="entry name" value="GDHRDH"/>
</dbReference>
<dbReference type="InterPro" id="IPR057326">
    <property type="entry name" value="KR_dom"/>
</dbReference>
<proteinExistence type="predicted"/>
<organism evidence="2 3">
    <name type="scientific">Catenulispora yoronensis</name>
    <dbReference type="NCBI Taxonomy" id="450799"/>
    <lineage>
        <taxon>Bacteria</taxon>
        <taxon>Bacillati</taxon>
        <taxon>Actinomycetota</taxon>
        <taxon>Actinomycetes</taxon>
        <taxon>Catenulisporales</taxon>
        <taxon>Catenulisporaceae</taxon>
        <taxon>Catenulispora</taxon>
    </lineage>
</organism>
<keyword evidence="3" id="KW-1185">Reference proteome</keyword>
<dbReference type="PANTHER" id="PTHR43975:SF2">
    <property type="entry name" value="EG:BACR7A4.14 PROTEIN-RELATED"/>
    <property type="match status" value="1"/>
</dbReference>
<dbReference type="RefSeq" id="WP_344670135.1">
    <property type="nucleotide sequence ID" value="NZ_BAAAQN010000056.1"/>
</dbReference>
<comment type="caution">
    <text evidence="2">The sequence shown here is derived from an EMBL/GenBank/DDBJ whole genome shotgun (WGS) entry which is preliminary data.</text>
</comment>
<sequence>MTEAAVTTPGLLKDKVVLISGVGPGLGREIAVRAATAGADVVLAARTETTLKTVAAEVEATGRRALAVPTDITDDTARRALADLAVEAFGRLDVLVANAFAVPAMTDLTTLDLDALRTALETDVFATLRLVQLLAPALADHHGSIVMISSGVVHHSRPNFGAYKMSKSALRSLGSSLATELGPRGVRVNTVVPNYIWTDALKGWFQYQATERGVPLEQIYAETAADFDLRRLPEPGEVANAALFLASDLAGAITGQSLNVDAGEFHS</sequence>
<dbReference type="SMART" id="SM00822">
    <property type="entry name" value="PKS_KR"/>
    <property type="match status" value="1"/>
</dbReference>
<dbReference type="Gene3D" id="3.40.50.720">
    <property type="entry name" value="NAD(P)-binding Rossmann-like Domain"/>
    <property type="match status" value="1"/>
</dbReference>
<dbReference type="Pfam" id="PF13561">
    <property type="entry name" value="adh_short_C2"/>
    <property type="match status" value="1"/>
</dbReference>
<gene>
    <name evidence="2" type="ORF">GCM10009839_71510</name>
</gene>
<protein>
    <submittedName>
        <fullName evidence="2">SDR family oxidoreductase</fullName>
    </submittedName>
</protein>
<reference evidence="2 3" key="1">
    <citation type="journal article" date="2019" name="Int. J. Syst. Evol. Microbiol.">
        <title>The Global Catalogue of Microorganisms (GCM) 10K type strain sequencing project: providing services to taxonomists for standard genome sequencing and annotation.</title>
        <authorList>
            <consortium name="The Broad Institute Genomics Platform"/>
            <consortium name="The Broad Institute Genome Sequencing Center for Infectious Disease"/>
            <person name="Wu L."/>
            <person name="Ma J."/>
        </authorList>
    </citation>
    <scope>NUCLEOTIDE SEQUENCE [LARGE SCALE GENOMIC DNA]</scope>
    <source>
        <strain evidence="2 3">JCM 16014</strain>
    </source>
</reference>
<dbReference type="SUPFAM" id="SSF51735">
    <property type="entry name" value="NAD(P)-binding Rossmann-fold domains"/>
    <property type="match status" value="1"/>
</dbReference>
<dbReference type="InterPro" id="IPR036291">
    <property type="entry name" value="NAD(P)-bd_dom_sf"/>
</dbReference>
<dbReference type="Proteomes" id="UP001500751">
    <property type="component" value="Unassembled WGS sequence"/>
</dbReference>
<dbReference type="CDD" id="cd05233">
    <property type="entry name" value="SDR_c"/>
    <property type="match status" value="1"/>
</dbReference>
<evidence type="ECO:0000313" key="3">
    <source>
        <dbReference type="Proteomes" id="UP001500751"/>
    </source>
</evidence>